<feature type="transmembrane region" description="Helical" evidence="10">
    <location>
        <begin position="149"/>
        <end position="171"/>
    </location>
</feature>
<comment type="caution">
    <text evidence="12">The sequence shown here is derived from an EMBL/GenBank/DDBJ whole genome shotgun (WGS) entry which is preliminary data.</text>
</comment>
<comment type="subcellular location">
    <subcellularLocation>
        <location evidence="1">Cell membrane</location>
        <topology evidence="1">Multi-pass membrane protein</topology>
    </subcellularLocation>
</comment>
<evidence type="ECO:0000256" key="7">
    <source>
        <dbReference type="ARBA" id="ARBA00022849"/>
    </source>
</evidence>
<accession>A0ABX0GNW9</accession>
<evidence type="ECO:0000256" key="3">
    <source>
        <dbReference type="ARBA" id="ARBA00009843"/>
    </source>
</evidence>
<evidence type="ECO:0000313" key="13">
    <source>
        <dbReference type="Proteomes" id="UP000800981"/>
    </source>
</evidence>
<evidence type="ECO:0000313" key="12">
    <source>
        <dbReference type="EMBL" id="NHC12522.1"/>
    </source>
</evidence>
<keyword evidence="6 10" id="KW-0812">Transmembrane</keyword>
<evidence type="ECO:0000259" key="11">
    <source>
        <dbReference type="Pfam" id="PF03600"/>
    </source>
</evidence>
<dbReference type="Proteomes" id="UP000800981">
    <property type="component" value="Unassembled WGS sequence"/>
</dbReference>
<dbReference type="RefSeq" id="WP_166276926.1">
    <property type="nucleotide sequence ID" value="NZ_JAANNP010000001.1"/>
</dbReference>
<keyword evidence="13" id="KW-1185">Reference proteome</keyword>
<comment type="similarity">
    <text evidence="3">Belongs to the CitM (TC 2.A.11) transporter family.</text>
</comment>
<dbReference type="PANTHER" id="PTHR43302:SF5">
    <property type="entry name" value="TRANSPORTER ARSB-RELATED"/>
    <property type="match status" value="1"/>
</dbReference>
<keyword evidence="5" id="KW-1003">Cell membrane</keyword>
<keyword evidence="9 10" id="KW-0472">Membrane</keyword>
<sequence length="376" mass="38907">MPAVVALAGALAVLTGWLSQDGAQDVLERSAPVLGFLVAVTVLAELADDAGLFEAGASITARLGGGSVRRLFLLVCLLCTVTTLVLSLDTTAVLLTPVVLAMCRRLGLPALPFAFATIWLANTASLLLPVSNLTNLLAAHEQGLDALTYARHAALPQAAVLVVTVAVLLLRHRRALRGTYAVAPHPSAEDPVLLRLAAAVTGVVAVLLVLGLAPWAVATGGAAVLVAAYAGKRRDRLRLRLLPWRLVVMTIGLFLVVQGLQEHGLTRLLHDLAGDGEGGGALLRLTAVSAVAANAVNNLPAYLALEPMAGTADRLLAVLVGVNAGPLVLLWGSLATLLWRERCAARGVRVGAWQFAREGLLVVPAALVAGALAIGR</sequence>
<evidence type="ECO:0000256" key="2">
    <source>
        <dbReference type="ARBA" id="ARBA00006433"/>
    </source>
</evidence>
<feature type="transmembrane region" description="Helical" evidence="10">
    <location>
        <begin position="359"/>
        <end position="375"/>
    </location>
</feature>
<feature type="transmembrane region" description="Helical" evidence="10">
    <location>
        <begin position="215"/>
        <end position="231"/>
    </location>
</feature>
<feature type="transmembrane region" description="Helical" evidence="10">
    <location>
        <begin position="192"/>
        <end position="209"/>
    </location>
</feature>
<feature type="transmembrane region" description="Helical" evidence="10">
    <location>
        <begin position="315"/>
        <end position="339"/>
    </location>
</feature>
<evidence type="ECO:0000256" key="5">
    <source>
        <dbReference type="ARBA" id="ARBA00022475"/>
    </source>
</evidence>
<evidence type="ECO:0000256" key="6">
    <source>
        <dbReference type="ARBA" id="ARBA00022692"/>
    </source>
</evidence>
<dbReference type="InterPro" id="IPR004680">
    <property type="entry name" value="Cit_transptr-like_dom"/>
</dbReference>
<protein>
    <submittedName>
        <fullName evidence="12">Arsenic transporter</fullName>
    </submittedName>
</protein>
<gene>
    <name evidence="12" type="ORF">G9H71_01830</name>
</gene>
<dbReference type="PRINTS" id="PR00758">
    <property type="entry name" value="ARSENICPUMP"/>
</dbReference>
<keyword evidence="7" id="KW-0059">Arsenical resistance</keyword>
<evidence type="ECO:0000256" key="8">
    <source>
        <dbReference type="ARBA" id="ARBA00022989"/>
    </source>
</evidence>
<dbReference type="PANTHER" id="PTHR43302">
    <property type="entry name" value="TRANSPORTER ARSB-RELATED"/>
    <property type="match status" value="1"/>
</dbReference>
<feature type="transmembrane region" description="Helical" evidence="10">
    <location>
        <begin position="243"/>
        <end position="261"/>
    </location>
</feature>
<dbReference type="EMBL" id="JAANNP010000001">
    <property type="protein sequence ID" value="NHC12522.1"/>
    <property type="molecule type" value="Genomic_DNA"/>
</dbReference>
<feature type="transmembrane region" description="Helical" evidence="10">
    <location>
        <begin position="71"/>
        <end position="95"/>
    </location>
</feature>
<keyword evidence="4" id="KW-0813">Transport</keyword>
<organism evidence="12 13">
    <name type="scientific">Motilibacter deserti</name>
    <dbReference type="NCBI Taxonomy" id="2714956"/>
    <lineage>
        <taxon>Bacteria</taxon>
        <taxon>Bacillati</taxon>
        <taxon>Actinomycetota</taxon>
        <taxon>Actinomycetes</taxon>
        <taxon>Motilibacterales</taxon>
        <taxon>Motilibacteraceae</taxon>
        <taxon>Motilibacter</taxon>
    </lineage>
</organism>
<evidence type="ECO:0000256" key="10">
    <source>
        <dbReference type="SAM" id="Phobius"/>
    </source>
</evidence>
<dbReference type="Pfam" id="PF03600">
    <property type="entry name" value="CitMHS"/>
    <property type="match status" value="1"/>
</dbReference>
<reference evidence="12 13" key="1">
    <citation type="submission" date="2020-03" db="EMBL/GenBank/DDBJ databases">
        <title>Two novel Motilibacter sp.</title>
        <authorList>
            <person name="Liu S."/>
        </authorList>
    </citation>
    <scope>NUCLEOTIDE SEQUENCE [LARGE SCALE GENOMIC DNA]</scope>
    <source>
        <strain evidence="12 13">E257</strain>
    </source>
</reference>
<evidence type="ECO:0000256" key="9">
    <source>
        <dbReference type="ARBA" id="ARBA00023136"/>
    </source>
</evidence>
<comment type="similarity">
    <text evidence="2">Belongs to the ArsB family.</text>
</comment>
<feature type="transmembrane region" description="Helical" evidence="10">
    <location>
        <begin position="281"/>
        <end position="303"/>
    </location>
</feature>
<name>A0ABX0GNW9_9ACTN</name>
<keyword evidence="8 10" id="KW-1133">Transmembrane helix</keyword>
<dbReference type="InterPro" id="IPR000802">
    <property type="entry name" value="Arsenical_pump_ArsB"/>
</dbReference>
<evidence type="ECO:0000256" key="1">
    <source>
        <dbReference type="ARBA" id="ARBA00004651"/>
    </source>
</evidence>
<feature type="domain" description="Citrate transporter-like" evidence="11">
    <location>
        <begin position="3"/>
        <end position="319"/>
    </location>
</feature>
<proteinExistence type="inferred from homology"/>
<feature type="transmembrane region" description="Helical" evidence="10">
    <location>
        <begin position="107"/>
        <end position="129"/>
    </location>
</feature>
<evidence type="ECO:0000256" key="4">
    <source>
        <dbReference type="ARBA" id="ARBA00022448"/>
    </source>
</evidence>